<keyword evidence="2" id="KW-1185">Reference proteome</keyword>
<dbReference type="InterPro" id="IPR036397">
    <property type="entry name" value="RNaseH_sf"/>
</dbReference>
<dbReference type="PANTHER" id="PTHR47326">
    <property type="entry name" value="TRANSPOSABLE ELEMENT TC3 TRANSPOSASE-LIKE PROTEIN"/>
    <property type="match status" value="1"/>
</dbReference>
<name>A0ABQ8TAU7_PERAM</name>
<dbReference type="Gene3D" id="3.30.420.10">
    <property type="entry name" value="Ribonuclease H-like superfamily/Ribonuclease H"/>
    <property type="match status" value="1"/>
</dbReference>
<evidence type="ECO:0000313" key="2">
    <source>
        <dbReference type="Proteomes" id="UP001148838"/>
    </source>
</evidence>
<proteinExistence type="predicted"/>
<reference evidence="1 2" key="1">
    <citation type="journal article" date="2022" name="Allergy">
        <title>Genome assembly and annotation of Periplaneta americana reveal a comprehensive cockroach allergen profile.</title>
        <authorList>
            <person name="Wang L."/>
            <person name="Xiong Q."/>
            <person name="Saelim N."/>
            <person name="Wang L."/>
            <person name="Nong W."/>
            <person name="Wan A.T."/>
            <person name="Shi M."/>
            <person name="Liu X."/>
            <person name="Cao Q."/>
            <person name="Hui J.H.L."/>
            <person name="Sookrung N."/>
            <person name="Leung T.F."/>
            <person name="Tungtrongchitr A."/>
            <person name="Tsui S.K.W."/>
        </authorList>
    </citation>
    <scope>NUCLEOTIDE SEQUENCE [LARGE SCALE GENOMIC DNA]</scope>
    <source>
        <strain evidence="1">PWHHKU_190912</strain>
    </source>
</reference>
<comment type="caution">
    <text evidence="1">The sequence shown here is derived from an EMBL/GenBank/DDBJ whole genome shotgun (WGS) entry which is preliminary data.</text>
</comment>
<protein>
    <submittedName>
        <fullName evidence="1">Uncharacterized protein</fullName>
    </submittedName>
</protein>
<dbReference type="Proteomes" id="UP001148838">
    <property type="component" value="Unassembled WGS sequence"/>
</dbReference>
<organism evidence="1 2">
    <name type="scientific">Periplaneta americana</name>
    <name type="common">American cockroach</name>
    <name type="synonym">Blatta americana</name>
    <dbReference type="NCBI Taxonomy" id="6978"/>
    <lineage>
        <taxon>Eukaryota</taxon>
        <taxon>Metazoa</taxon>
        <taxon>Ecdysozoa</taxon>
        <taxon>Arthropoda</taxon>
        <taxon>Hexapoda</taxon>
        <taxon>Insecta</taxon>
        <taxon>Pterygota</taxon>
        <taxon>Neoptera</taxon>
        <taxon>Polyneoptera</taxon>
        <taxon>Dictyoptera</taxon>
        <taxon>Blattodea</taxon>
        <taxon>Blattoidea</taxon>
        <taxon>Blattidae</taxon>
        <taxon>Blattinae</taxon>
        <taxon>Periplaneta</taxon>
    </lineage>
</organism>
<evidence type="ECO:0000313" key="1">
    <source>
        <dbReference type="EMBL" id="KAJ4443089.1"/>
    </source>
</evidence>
<accession>A0ABQ8TAU7</accession>
<gene>
    <name evidence="1" type="ORF">ANN_04739</name>
</gene>
<dbReference type="PANTHER" id="PTHR47326:SF1">
    <property type="entry name" value="HTH PSQ-TYPE DOMAIN-CONTAINING PROTEIN"/>
    <property type="match status" value="1"/>
</dbReference>
<dbReference type="EMBL" id="JAJSOF020000013">
    <property type="protein sequence ID" value="KAJ4443089.1"/>
    <property type="molecule type" value="Genomic_DNA"/>
</dbReference>
<sequence length="246" mass="28584">MLARTLEIVQAKDAMTQSPTTSTRRLSRELDVAQTTVWHTLHHKFKKGPYYIQIMDKLDPNDFESRPAMCSGLLDAFENENLMDNVLFSDEAAFHICSYMNMHNCRIWAEEQPNIVREWQRDSPKSDLYPGEHVLETPLQSDTPWVCKYRGVMHFQKRFPSVKAALEYFSESANKKEAAEAEGLLKQFCEAKKILISNLAPPFSILATFYLMQEEFDDNYENKKQFCGANFLIKAEVLHYTRSIHL</sequence>